<dbReference type="EMBL" id="JACOOR010000004">
    <property type="protein sequence ID" value="MBC5659832.1"/>
    <property type="molecule type" value="Genomic_DNA"/>
</dbReference>
<protein>
    <submittedName>
        <fullName evidence="2">Uncharacterized protein</fullName>
    </submittedName>
</protein>
<organism evidence="2 3">
    <name type="scientific">Anaerosacchariphilus hominis</name>
    <dbReference type="NCBI Taxonomy" id="2763017"/>
    <lineage>
        <taxon>Bacteria</taxon>
        <taxon>Bacillati</taxon>
        <taxon>Bacillota</taxon>
        <taxon>Clostridia</taxon>
        <taxon>Lachnospirales</taxon>
        <taxon>Lachnospiraceae</taxon>
        <taxon>Anaerosacchariphilus</taxon>
    </lineage>
</organism>
<keyword evidence="1" id="KW-0812">Transmembrane</keyword>
<evidence type="ECO:0000313" key="2">
    <source>
        <dbReference type="EMBL" id="MBC5659832.1"/>
    </source>
</evidence>
<proteinExistence type="predicted"/>
<reference evidence="2" key="1">
    <citation type="submission" date="2020-08" db="EMBL/GenBank/DDBJ databases">
        <title>Genome public.</title>
        <authorList>
            <person name="Liu C."/>
            <person name="Sun Q."/>
        </authorList>
    </citation>
    <scope>NUCLEOTIDE SEQUENCE</scope>
    <source>
        <strain evidence="2">NSJ-68</strain>
    </source>
</reference>
<dbReference type="RefSeq" id="WP_186872131.1">
    <property type="nucleotide sequence ID" value="NZ_JACOOR010000004.1"/>
</dbReference>
<gene>
    <name evidence="2" type="ORF">H8S44_08620</name>
</gene>
<evidence type="ECO:0000256" key="1">
    <source>
        <dbReference type="SAM" id="Phobius"/>
    </source>
</evidence>
<evidence type="ECO:0000313" key="3">
    <source>
        <dbReference type="Proteomes" id="UP000649345"/>
    </source>
</evidence>
<keyword evidence="1" id="KW-0472">Membrane</keyword>
<dbReference type="AlphaFoldDB" id="A0A923LCN4"/>
<accession>A0A923LCN4</accession>
<comment type="caution">
    <text evidence="2">The sequence shown here is derived from an EMBL/GenBank/DDBJ whole genome shotgun (WGS) entry which is preliminary data.</text>
</comment>
<dbReference type="Proteomes" id="UP000649345">
    <property type="component" value="Unassembled WGS sequence"/>
</dbReference>
<sequence>MGNTIPKGEYGYTDAHKRSQLIKTLILFLLPAAIFTIGYCTSHTRMNLFTVVAVVGCLPACKETVNLIMFWNRHSLSRDLHEQIALHVQELTHAWELVLTTYDKNYPLSSLVIRGNEVAGYTPSKELDLRALESHIIKVLKENGLSGVHVHIFTDLKTYLERTDVLGRREPEAIPFTPDDRYPSLNREQLIRELILALSL</sequence>
<keyword evidence="1" id="KW-1133">Transmembrane helix</keyword>
<name>A0A923LCN4_9FIRM</name>
<feature type="transmembrane region" description="Helical" evidence="1">
    <location>
        <begin position="21"/>
        <end position="39"/>
    </location>
</feature>
<keyword evidence="3" id="KW-1185">Reference proteome</keyword>